<dbReference type="EMBL" id="ML987189">
    <property type="protein sequence ID" value="KAF2256002.1"/>
    <property type="molecule type" value="Genomic_DNA"/>
</dbReference>
<evidence type="ECO:0008006" key="4">
    <source>
        <dbReference type="Google" id="ProtNLM"/>
    </source>
</evidence>
<evidence type="ECO:0000313" key="2">
    <source>
        <dbReference type="EMBL" id="KAF2256002.1"/>
    </source>
</evidence>
<keyword evidence="1" id="KW-0732">Signal</keyword>
<keyword evidence="3" id="KW-1185">Reference proteome</keyword>
<sequence>MPLIHLATLFASSTLAIAVPTPACYDANATVCGNVSYVAFPETSLLDGATCCGFSKDPNTYHIEKDCVCILFTREPDSQCKSSPETALVVFGPEEGSIHDVARYTCSYTSNSTDQY</sequence>
<dbReference type="Proteomes" id="UP000800094">
    <property type="component" value="Unassembled WGS sequence"/>
</dbReference>
<feature type="chain" id="PRO_5025516856" description="Extracellular membrane protein CFEM domain-containing protein" evidence="1">
    <location>
        <begin position="19"/>
        <end position="116"/>
    </location>
</feature>
<dbReference type="RefSeq" id="XP_033691006.1">
    <property type="nucleotide sequence ID" value="XM_033826362.1"/>
</dbReference>
<dbReference type="AlphaFoldDB" id="A0A6A6J1E3"/>
<gene>
    <name evidence="2" type="ORF">BU26DRAFT_498739</name>
</gene>
<name>A0A6A6J1E3_9PLEO</name>
<reference evidence="2" key="1">
    <citation type="journal article" date="2020" name="Stud. Mycol.">
        <title>101 Dothideomycetes genomes: a test case for predicting lifestyles and emergence of pathogens.</title>
        <authorList>
            <person name="Haridas S."/>
            <person name="Albert R."/>
            <person name="Binder M."/>
            <person name="Bloem J."/>
            <person name="Labutti K."/>
            <person name="Salamov A."/>
            <person name="Andreopoulos B."/>
            <person name="Baker S."/>
            <person name="Barry K."/>
            <person name="Bills G."/>
            <person name="Bluhm B."/>
            <person name="Cannon C."/>
            <person name="Castanera R."/>
            <person name="Culley D."/>
            <person name="Daum C."/>
            <person name="Ezra D."/>
            <person name="Gonzalez J."/>
            <person name="Henrissat B."/>
            <person name="Kuo A."/>
            <person name="Liang C."/>
            <person name="Lipzen A."/>
            <person name="Lutzoni F."/>
            <person name="Magnuson J."/>
            <person name="Mondo S."/>
            <person name="Nolan M."/>
            <person name="Ohm R."/>
            <person name="Pangilinan J."/>
            <person name="Park H.-J."/>
            <person name="Ramirez L."/>
            <person name="Alfaro M."/>
            <person name="Sun H."/>
            <person name="Tritt A."/>
            <person name="Yoshinaga Y."/>
            <person name="Zwiers L.-H."/>
            <person name="Turgeon B."/>
            <person name="Goodwin S."/>
            <person name="Spatafora J."/>
            <person name="Crous P."/>
            <person name="Grigoriev I."/>
        </authorList>
    </citation>
    <scope>NUCLEOTIDE SEQUENCE</scope>
    <source>
        <strain evidence="2">CBS 122368</strain>
    </source>
</reference>
<dbReference type="GeneID" id="54579692"/>
<organism evidence="2 3">
    <name type="scientific">Trematosphaeria pertusa</name>
    <dbReference type="NCBI Taxonomy" id="390896"/>
    <lineage>
        <taxon>Eukaryota</taxon>
        <taxon>Fungi</taxon>
        <taxon>Dikarya</taxon>
        <taxon>Ascomycota</taxon>
        <taxon>Pezizomycotina</taxon>
        <taxon>Dothideomycetes</taxon>
        <taxon>Pleosporomycetidae</taxon>
        <taxon>Pleosporales</taxon>
        <taxon>Massarineae</taxon>
        <taxon>Trematosphaeriaceae</taxon>
        <taxon>Trematosphaeria</taxon>
    </lineage>
</organism>
<accession>A0A6A6J1E3</accession>
<feature type="signal peptide" evidence="1">
    <location>
        <begin position="1"/>
        <end position="18"/>
    </location>
</feature>
<protein>
    <recommendedName>
        <fullName evidence="4">Extracellular membrane protein CFEM domain-containing protein</fullName>
    </recommendedName>
</protein>
<evidence type="ECO:0000256" key="1">
    <source>
        <dbReference type="SAM" id="SignalP"/>
    </source>
</evidence>
<evidence type="ECO:0000313" key="3">
    <source>
        <dbReference type="Proteomes" id="UP000800094"/>
    </source>
</evidence>
<proteinExistence type="predicted"/>